<organism evidence="1 2">
    <name type="scientific">Extremus antarcticus</name>
    <dbReference type="NCBI Taxonomy" id="702011"/>
    <lineage>
        <taxon>Eukaryota</taxon>
        <taxon>Fungi</taxon>
        <taxon>Dikarya</taxon>
        <taxon>Ascomycota</taxon>
        <taxon>Pezizomycotina</taxon>
        <taxon>Dothideomycetes</taxon>
        <taxon>Dothideomycetidae</taxon>
        <taxon>Mycosphaerellales</taxon>
        <taxon>Extremaceae</taxon>
        <taxon>Extremus</taxon>
    </lineage>
</organism>
<dbReference type="AlphaFoldDB" id="A0AAJ0D804"/>
<proteinExistence type="predicted"/>
<protein>
    <submittedName>
        <fullName evidence="1">Uncharacterized protein</fullName>
    </submittedName>
</protein>
<sequence length="80" mass="8742">MLPGESDSTFNDTLKGAFDAFRPRIVDMAMSKANFAVIGDTTWDDEESCAEYGGYGSAWVDDICLNLYALPVVLHMGKPC</sequence>
<evidence type="ECO:0000313" key="1">
    <source>
        <dbReference type="EMBL" id="KAK3048425.1"/>
    </source>
</evidence>
<keyword evidence="2" id="KW-1185">Reference proteome</keyword>
<evidence type="ECO:0000313" key="2">
    <source>
        <dbReference type="Proteomes" id="UP001271007"/>
    </source>
</evidence>
<accession>A0AAJ0D804</accession>
<comment type="caution">
    <text evidence="1">The sequence shown here is derived from an EMBL/GenBank/DDBJ whole genome shotgun (WGS) entry which is preliminary data.</text>
</comment>
<name>A0AAJ0D804_9PEZI</name>
<dbReference type="Proteomes" id="UP001271007">
    <property type="component" value="Unassembled WGS sequence"/>
</dbReference>
<reference evidence="1" key="1">
    <citation type="submission" date="2023-04" db="EMBL/GenBank/DDBJ databases">
        <title>Black Yeasts Isolated from many extreme environments.</title>
        <authorList>
            <person name="Coleine C."/>
            <person name="Stajich J.E."/>
            <person name="Selbmann L."/>
        </authorList>
    </citation>
    <scope>NUCLEOTIDE SEQUENCE</scope>
    <source>
        <strain evidence="1">CCFEE 5312</strain>
    </source>
</reference>
<gene>
    <name evidence="1" type="ORF">LTR09_010256</name>
</gene>
<dbReference type="EMBL" id="JAWDJX010000049">
    <property type="protein sequence ID" value="KAK3048425.1"/>
    <property type="molecule type" value="Genomic_DNA"/>
</dbReference>